<dbReference type="Proteomes" id="UP000324170">
    <property type="component" value="Unassembled WGS sequence"/>
</dbReference>
<proteinExistence type="inferred from homology"/>
<dbReference type="EMBL" id="VNHN01000022">
    <property type="protein sequence ID" value="TYP07525.1"/>
    <property type="molecule type" value="Genomic_DNA"/>
</dbReference>
<dbReference type="SUPFAM" id="SSF51120">
    <property type="entry name" value="beta-Roll"/>
    <property type="match status" value="1"/>
</dbReference>
<protein>
    <recommendedName>
        <fullName evidence="5">serralysin</fullName>
        <ecNumber evidence="5">3.4.24.40</ecNumber>
    </recommendedName>
</protein>
<dbReference type="GO" id="GO:0005615">
    <property type="term" value="C:extracellular space"/>
    <property type="evidence" value="ECO:0007669"/>
    <property type="project" value="InterPro"/>
</dbReference>
<evidence type="ECO:0000256" key="10">
    <source>
        <dbReference type="ARBA" id="ARBA00022801"/>
    </source>
</evidence>
<dbReference type="GO" id="GO:0008270">
    <property type="term" value="F:zinc ion binding"/>
    <property type="evidence" value="ECO:0007669"/>
    <property type="project" value="InterPro"/>
</dbReference>
<evidence type="ECO:0000256" key="4">
    <source>
        <dbReference type="ARBA" id="ARBA00009490"/>
    </source>
</evidence>
<evidence type="ECO:0000256" key="2">
    <source>
        <dbReference type="ARBA" id="ARBA00001913"/>
    </source>
</evidence>
<keyword evidence="11 15" id="KW-0862">Zinc</keyword>
<accession>A0A068QW52</accession>
<dbReference type="HOGENOM" id="CLU_025059_1_1_6"/>
<feature type="domain" description="Peptidase metallopeptidase" evidence="16">
    <location>
        <begin position="85"/>
        <end position="248"/>
    </location>
</feature>
<dbReference type="GO" id="GO:0004222">
    <property type="term" value="F:metalloendopeptidase activity"/>
    <property type="evidence" value="ECO:0007669"/>
    <property type="project" value="InterPro"/>
</dbReference>
<keyword evidence="6" id="KW-0964">Secreted</keyword>
<dbReference type="InterPro" id="IPR001818">
    <property type="entry name" value="Pept_M10_metallopeptidase"/>
</dbReference>
<comment type="subcellular location">
    <subcellularLocation>
        <location evidence="3">Secreted</location>
    </subcellularLocation>
</comment>
<keyword evidence="7 17" id="KW-0645">Protease</keyword>
<dbReference type="InterPro" id="IPR013858">
    <property type="entry name" value="Peptidase_M10B_C"/>
</dbReference>
<comment type="cofactor">
    <cofactor evidence="15">
        <name>Zn(2+)</name>
        <dbReference type="ChEBI" id="CHEBI:29105"/>
    </cofactor>
    <text evidence="15">Binds 1 zinc ion per subunit.</text>
</comment>
<dbReference type="InterPro" id="IPR011049">
    <property type="entry name" value="Serralysin-like_metalloprot_C"/>
</dbReference>
<keyword evidence="13 18" id="KW-0482">Metalloprotease</keyword>
<comment type="similarity">
    <text evidence="4">Belongs to the peptidase M10B family.</text>
</comment>
<reference evidence="17 19" key="1">
    <citation type="submission" date="2013-07" db="EMBL/GenBank/DDBJ databases">
        <authorList>
            <person name="Genoscope - CEA"/>
        </authorList>
    </citation>
    <scope>NUCLEOTIDE SEQUENCE [LARGE SCALE GENOMIC DNA]</scope>
    <source>
        <strain evidence="17">FRM16</strain>
        <strain evidence="19">FRM16 / DSM 17909</strain>
    </source>
</reference>
<dbReference type="GO" id="GO:0031012">
    <property type="term" value="C:extracellular matrix"/>
    <property type="evidence" value="ECO:0007669"/>
    <property type="project" value="InterPro"/>
</dbReference>
<evidence type="ECO:0000313" key="17">
    <source>
        <dbReference type="EMBL" id="CDG19019.1"/>
    </source>
</evidence>
<dbReference type="STRING" id="351671.XDD1_3329"/>
<dbReference type="SUPFAM" id="SSF55486">
    <property type="entry name" value="Metalloproteases ('zincins'), catalytic domain"/>
    <property type="match status" value="1"/>
</dbReference>
<evidence type="ECO:0000256" key="1">
    <source>
        <dbReference type="ARBA" id="ARBA00001609"/>
    </source>
</evidence>
<dbReference type="GO" id="GO:0006508">
    <property type="term" value="P:proteolysis"/>
    <property type="evidence" value="ECO:0007669"/>
    <property type="project" value="UniProtKB-KW"/>
</dbReference>
<dbReference type="AlphaFoldDB" id="A0A068QW52"/>
<evidence type="ECO:0000256" key="6">
    <source>
        <dbReference type="ARBA" id="ARBA00022525"/>
    </source>
</evidence>
<dbReference type="Gene3D" id="2.150.10.10">
    <property type="entry name" value="Serralysin-like metalloprotease, C-terminal"/>
    <property type="match status" value="1"/>
</dbReference>
<dbReference type="PRINTS" id="PR00313">
    <property type="entry name" value="CABNDNGRPT"/>
</dbReference>
<dbReference type="KEGG" id="xdo:XDD1_3329"/>
<comment type="catalytic activity">
    <reaction evidence="1">
        <text>Preferential cleavage of bonds with hydrophobic residues in P1'.</text>
        <dbReference type="EC" id="3.4.24.40"/>
    </reaction>
</comment>
<reference evidence="18 20" key="2">
    <citation type="submission" date="2019-07" db="EMBL/GenBank/DDBJ databases">
        <title>Genomic Encyclopedia of Type Strains, Phase I: the one thousand microbial genomes (KMG-I) project.</title>
        <authorList>
            <person name="Kyrpides N."/>
        </authorList>
    </citation>
    <scope>NUCLEOTIDE SEQUENCE [LARGE SCALE GENOMIC DNA]</scope>
    <source>
        <strain evidence="18 20">DSM 17909</strain>
    </source>
</reference>
<keyword evidence="20" id="KW-1185">Reference proteome</keyword>
<evidence type="ECO:0000256" key="3">
    <source>
        <dbReference type="ARBA" id="ARBA00004613"/>
    </source>
</evidence>
<evidence type="ECO:0000313" key="19">
    <source>
        <dbReference type="Proteomes" id="UP000032721"/>
    </source>
</evidence>
<comment type="cofactor">
    <cofactor evidence="2">
        <name>Ca(2+)</name>
        <dbReference type="ChEBI" id="CHEBI:29108"/>
    </cofactor>
</comment>
<evidence type="ECO:0000256" key="13">
    <source>
        <dbReference type="ARBA" id="ARBA00023049"/>
    </source>
</evidence>
<dbReference type="CDD" id="cd04277">
    <property type="entry name" value="ZnMc_serralysin_like"/>
    <property type="match status" value="1"/>
</dbReference>
<dbReference type="RefSeq" id="WP_045972540.1">
    <property type="nucleotide sequence ID" value="NZ_CAWMED010000001.1"/>
</dbReference>
<dbReference type="GO" id="GO:0005509">
    <property type="term" value="F:calcium ion binding"/>
    <property type="evidence" value="ECO:0007669"/>
    <property type="project" value="InterPro"/>
</dbReference>
<feature type="active site" evidence="14">
    <location>
        <position position="191"/>
    </location>
</feature>
<evidence type="ECO:0000256" key="9">
    <source>
        <dbReference type="ARBA" id="ARBA00022737"/>
    </source>
</evidence>
<evidence type="ECO:0000256" key="14">
    <source>
        <dbReference type="PIRSR" id="PIRSR001205-1"/>
    </source>
</evidence>
<evidence type="ECO:0000256" key="11">
    <source>
        <dbReference type="ARBA" id="ARBA00022833"/>
    </source>
</evidence>
<dbReference type="Gene3D" id="3.40.390.10">
    <property type="entry name" value="Collagenase (Catalytic Domain)"/>
    <property type="match status" value="1"/>
</dbReference>
<dbReference type="InterPro" id="IPR006026">
    <property type="entry name" value="Peptidase_Metallo"/>
</dbReference>
<sequence length="486" mass="53111">MASKKKYTYSGLSDSHSVQDVNSLLNAYVPNSDPGVRVAHKVLADEAPNELLRGNYHWTNKYVNSSGTLELSYHFLETEPSVRIQGAKFSIMPLFDISDFSAFNEEQKDAARLSLQSWSDVANIKFTEVDSMKKANITFGFFDYSSSDDYAFATLPNGQKTAYSWYHVKDQTFADNDIGVNGYARQTFTHEIGHALGLEHPADYDASDKIRPGYINSAEYFEDTRAHTVMSYFSEKYTGQDFKGNYSSAPLLNDISAIQDLYGANMETRTGDTVYGFNSNTDRDFMTATDANSKLVFSVWDAGGEDTFDFSGFSQNQRINLNEGAFSDVGGLKGNVSIARGVVIENAIGGSGDDILVGNSADNILKGGAGDDVIYGGLGGDHLWGGEGNDTFVYLDGKESLKDNPDWIHDFVSGEDKIDLSDFNFGATGDIKFVDAFSGKAGEVLFTYDEANDVTDLEISLGGDLAGNDFLVKVVGQPLTEADFIV</sequence>
<dbReference type="Proteomes" id="UP000032721">
    <property type="component" value="Chromosome"/>
</dbReference>
<dbReference type="SMART" id="SM00235">
    <property type="entry name" value="ZnMc"/>
    <property type="match status" value="1"/>
</dbReference>
<evidence type="ECO:0000259" key="16">
    <source>
        <dbReference type="SMART" id="SM00235"/>
    </source>
</evidence>
<name>A0A068QW52_9GAMM</name>
<dbReference type="MEROPS" id="M10.063"/>
<organism evidence="17 19">
    <name type="scientific">Xenorhabdus doucetiae</name>
    <dbReference type="NCBI Taxonomy" id="351671"/>
    <lineage>
        <taxon>Bacteria</taxon>
        <taxon>Pseudomonadati</taxon>
        <taxon>Pseudomonadota</taxon>
        <taxon>Gammaproteobacteria</taxon>
        <taxon>Enterobacterales</taxon>
        <taxon>Morganellaceae</taxon>
        <taxon>Xenorhabdus</taxon>
    </lineage>
</organism>
<feature type="binding site" evidence="15">
    <location>
        <position position="190"/>
    </location>
    <ligand>
        <name>Zn(2+)</name>
        <dbReference type="ChEBI" id="CHEBI:29105"/>
        <note>catalytic</note>
    </ligand>
</feature>
<dbReference type="Pfam" id="PF08548">
    <property type="entry name" value="Peptidase_M10_C"/>
    <property type="match status" value="1"/>
</dbReference>
<keyword evidence="12" id="KW-0106">Calcium</keyword>
<dbReference type="OrthoDB" id="733404at2"/>
<evidence type="ECO:0000313" key="20">
    <source>
        <dbReference type="Proteomes" id="UP000324170"/>
    </source>
</evidence>
<dbReference type="PROSITE" id="PS00330">
    <property type="entry name" value="HEMOLYSIN_CALCIUM"/>
    <property type="match status" value="1"/>
</dbReference>
<evidence type="ECO:0000256" key="7">
    <source>
        <dbReference type="ARBA" id="ARBA00022670"/>
    </source>
</evidence>
<keyword evidence="9" id="KW-0677">Repeat</keyword>
<dbReference type="EC" id="3.4.24.40" evidence="5"/>
<evidence type="ECO:0000313" key="18">
    <source>
        <dbReference type="EMBL" id="TYP07525.1"/>
    </source>
</evidence>
<dbReference type="Pfam" id="PF00353">
    <property type="entry name" value="HemolysinCabind"/>
    <property type="match status" value="1"/>
</dbReference>
<gene>
    <name evidence="17" type="primary">prtA</name>
    <name evidence="18" type="ORF">LY16_01658</name>
    <name evidence="17" type="ORF">XDD1_3329</name>
</gene>
<evidence type="ECO:0000256" key="8">
    <source>
        <dbReference type="ARBA" id="ARBA00022723"/>
    </source>
</evidence>
<evidence type="ECO:0000256" key="15">
    <source>
        <dbReference type="PIRSR" id="PIRSR001205-2"/>
    </source>
</evidence>
<dbReference type="EMBL" id="FO704550">
    <property type="protein sequence ID" value="CDG19019.1"/>
    <property type="molecule type" value="Genomic_DNA"/>
</dbReference>
<feature type="binding site" evidence="15">
    <location>
        <position position="200"/>
    </location>
    <ligand>
        <name>Zn(2+)</name>
        <dbReference type="ChEBI" id="CHEBI:29105"/>
        <note>catalytic</note>
    </ligand>
</feature>
<keyword evidence="8 15" id="KW-0479">Metal-binding</keyword>
<dbReference type="InterPro" id="IPR024079">
    <property type="entry name" value="MetalloPept_cat_dom_sf"/>
</dbReference>
<feature type="binding site" evidence="15">
    <location>
        <position position="194"/>
    </location>
    <ligand>
        <name>Zn(2+)</name>
        <dbReference type="ChEBI" id="CHEBI:29105"/>
        <note>catalytic</note>
    </ligand>
</feature>
<dbReference type="Pfam" id="PF00413">
    <property type="entry name" value="Peptidase_M10"/>
    <property type="match status" value="1"/>
</dbReference>
<dbReference type="InterPro" id="IPR018511">
    <property type="entry name" value="Hemolysin-typ_Ca-bd_CS"/>
</dbReference>
<dbReference type="NCBIfam" id="NF035945">
    <property type="entry name" value="Zn_serralysin"/>
    <property type="match status" value="1"/>
</dbReference>
<dbReference type="InterPro" id="IPR001343">
    <property type="entry name" value="Hemolysn_Ca-bd"/>
</dbReference>
<dbReference type="InterPro" id="IPR016294">
    <property type="entry name" value="Pept_M10B"/>
</dbReference>
<evidence type="ECO:0000256" key="5">
    <source>
        <dbReference type="ARBA" id="ARBA00012422"/>
    </source>
</evidence>
<dbReference type="PANTHER" id="PTHR10201">
    <property type="entry name" value="MATRIX METALLOPROTEINASE"/>
    <property type="match status" value="1"/>
</dbReference>
<evidence type="ECO:0000256" key="12">
    <source>
        <dbReference type="ARBA" id="ARBA00022837"/>
    </source>
</evidence>
<keyword evidence="10 17" id="KW-0378">Hydrolase</keyword>
<dbReference type="InterPro" id="IPR034033">
    <property type="entry name" value="Serralysin-like"/>
</dbReference>
<dbReference type="PIRSF" id="PIRSF001205">
    <property type="entry name" value="Peptidase_M10B"/>
    <property type="match status" value="1"/>
</dbReference>